<dbReference type="EMBL" id="JAESVP010000001">
    <property type="protein sequence ID" value="MBL4926948.1"/>
    <property type="molecule type" value="Genomic_DNA"/>
</dbReference>
<accession>A0A8J7MRE3</accession>
<evidence type="ECO:0000313" key="2">
    <source>
        <dbReference type="Proteomes" id="UP000619033"/>
    </source>
</evidence>
<dbReference type="Pfam" id="PF13376">
    <property type="entry name" value="OmdA"/>
    <property type="match status" value="1"/>
</dbReference>
<proteinExistence type="predicted"/>
<dbReference type="RefSeq" id="WP_202657897.1">
    <property type="nucleotide sequence ID" value="NZ_JAESVP010000001.1"/>
</dbReference>
<organism evidence="1 2">
    <name type="scientific">Fuscibacter oryzae</name>
    <dbReference type="NCBI Taxonomy" id="2803939"/>
    <lineage>
        <taxon>Bacteria</taxon>
        <taxon>Pseudomonadati</taxon>
        <taxon>Pseudomonadota</taxon>
        <taxon>Alphaproteobacteria</taxon>
        <taxon>Rhodobacterales</taxon>
        <taxon>Paracoccaceae</taxon>
        <taxon>Fuscibacter</taxon>
    </lineage>
</organism>
<sequence length="178" mass="19842">MDWHDWLAANHATQSEVWVLYHKKGSGVVSIDWQQAVVEALAWGWIDGVRKTQSETQWIQRFTPRKPGSAWSQLNRAHAERLIVSGRMQAAGLAAVEAARANGRWEATYSGGKGADLPVDFLEALATAPQSAQKTFAALDAKERYAIYYRLTTAKRAETRTKRMAEFLARLAEGKSPV</sequence>
<keyword evidence="2" id="KW-1185">Reference proteome</keyword>
<evidence type="ECO:0000313" key="1">
    <source>
        <dbReference type="EMBL" id="MBL4926948.1"/>
    </source>
</evidence>
<name>A0A8J7MRE3_9RHOB</name>
<protein>
    <submittedName>
        <fullName evidence="1">YdeI/OmpD-associated family protein</fullName>
    </submittedName>
</protein>
<gene>
    <name evidence="1" type="ORF">JI744_02405</name>
</gene>
<dbReference type="AlphaFoldDB" id="A0A8J7MRE3"/>
<reference evidence="1" key="1">
    <citation type="submission" date="2021-01" db="EMBL/GenBank/DDBJ databases">
        <title>Genome seq and assembly of Tabrizicola sp. KVB23.</title>
        <authorList>
            <person name="Chhetri G."/>
        </authorList>
    </citation>
    <scope>NUCLEOTIDE SEQUENCE</scope>
    <source>
        <strain evidence="1">KVB23</strain>
    </source>
</reference>
<comment type="caution">
    <text evidence="1">The sequence shown here is derived from an EMBL/GenBank/DDBJ whole genome shotgun (WGS) entry which is preliminary data.</text>
</comment>
<dbReference type="Proteomes" id="UP000619033">
    <property type="component" value="Unassembled WGS sequence"/>
</dbReference>